<comment type="caution">
    <text evidence="1">The sequence shown here is derived from an EMBL/GenBank/DDBJ whole genome shotgun (WGS) entry which is preliminary data.</text>
</comment>
<reference evidence="1" key="1">
    <citation type="journal article" date="2019" name="Nat. Med.">
        <title>A library of human gut bacterial isolates paired with longitudinal multiomics data enables mechanistic microbiome research.</title>
        <authorList>
            <person name="Poyet M."/>
            <person name="Groussin M."/>
            <person name="Gibbons S.M."/>
            <person name="Avila-Pacheco J."/>
            <person name="Jiang X."/>
            <person name="Kearney S.M."/>
            <person name="Perrotta A.R."/>
            <person name="Berdy B."/>
            <person name="Zhao S."/>
            <person name="Lieberman T.D."/>
            <person name="Swanson P.K."/>
            <person name="Smith M."/>
            <person name="Roesemann S."/>
            <person name="Alexander J.E."/>
            <person name="Rich S.A."/>
            <person name="Livny J."/>
            <person name="Vlamakis H."/>
            <person name="Clish C."/>
            <person name="Bullock K."/>
            <person name="Deik A."/>
            <person name="Scott J."/>
            <person name="Pierce K.A."/>
            <person name="Xavier R.J."/>
            <person name="Alm E.J."/>
        </authorList>
    </citation>
    <scope>NUCLEOTIDE SEQUENCE [LARGE SCALE GENOMIC DNA]</scope>
    <source>
        <strain evidence="1">BIOML-A8</strain>
    </source>
</reference>
<gene>
    <name evidence="1" type="ORF">F2Y44_23450</name>
</gene>
<dbReference type="AlphaFoldDB" id="A0A642PK52"/>
<organism evidence="1">
    <name type="scientific">Phocaeicola dorei</name>
    <dbReference type="NCBI Taxonomy" id="357276"/>
    <lineage>
        <taxon>Bacteria</taxon>
        <taxon>Pseudomonadati</taxon>
        <taxon>Bacteroidota</taxon>
        <taxon>Bacteroidia</taxon>
        <taxon>Bacteroidales</taxon>
        <taxon>Bacteroidaceae</taxon>
        <taxon>Phocaeicola</taxon>
    </lineage>
</organism>
<dbReference type="EMBL" id="VVZE01000148">
    <property type="protein sequence ID" value="KAA5377955.1"/>
    <property type="molecule type" value="Genomic_DNA"/>
</dbReference>
<sequence>MAEVDPKLCIALDDINEAMDCENQDNMGGIIPSVIFGYHADVATWPDYPKKTESPLSLEEAGTLVGDLVMKESCRAYK</sequence>
<proteinExistence type="predicted"/>
<feature type="non-terminal residue" evidence="1">
    <location>
        <position position="78"/>
    </location>
</feature>
<evidence type="ECO:0000313" key="1">
    <source>
        <dbReference type="EMBL" id="KAA5377955.1"/>
    </source>
</evidence>
<name>A0A642PK52_9BACT</name>
<accession>A0A642PK52</accession>
<protein>
    <submittedName>
        <fullName evidence="1">Uncharacterized protein</fullName>
    </submittedName>
</protein>